<comment type="caution">
    <text evidence="2">The sequence shown here is derived from an EMBL/GenBank/DDBJ whole genome shotgun (WGS) entry which is preliminary data.</text>
</comment>
<dbReference type="SUPFAM" id="SSF48371">
    <property type="entry name" value="ARM repeat"/>
    <property type="match status" value="1"/>
</dbReference>
<accession>A0A2S4WD82</accession>
<organism evidence="2 3">
    <name type="scientific">Puccinia striiformis</name>
    <dbReference type="NCBI Taxonomy" id="27350"/>
    <lineage>
        <taxon>Eukaryota</taxon>
        <taxon>Fungi</taxon>
        <taxon>Dikarya</taxon>
        <taxon>Basidiomycota</taxon>
        <taxon>Pucciniomycotina</taxon>
        <taxon>Pucciniomycetes</taxon>
        <taxon>Pucciniales</taxon>
        <taxon>Pucciniaceae</taxon>
        <taxon>Puccinia</taxon>
    </lineage>
</organism>
<feature type="compositionally biased region" description="Low complexity" evidence="1">
    <location>
        <begin position="223"/>
        <end position="232"/>
    </location>
</feature>
<gene>
    <name evidence="2" type="ORF">PSHT_04323</name>
</gene>
<feature type="region of interest" description="Disordered" evidence="1">
    <location>
        <begin position="18"/>
        <end position="77"/>
    </location>
</feature>
<dbReference type="EMBL" id="PKSM01000044">
    <property type="protein sequence ID" value="POW19724.1"/>
    <property type="molecule type" value="Genomic_DNA"/>
</dbReference>
<feature type="compositionally biased region" description="Basic residues" evidence="1">
    <location>
        <begin position="41"/>
        <end position="59"/>
    </location>
</feature>
<dbReference type="VEuPathDB" id="FungiDB:PSHT_04323"/>
<dbReference type="AlphaFoldDB" id="A0A2S4WD82"/>
<evidence type="ECO:0000256" key="1">
    <source>
        <dbReference type="SAM" id="MobiDB-lite"/>
    </source>
</evidence>
<dbReference type="PROSITE" id="PS51257">
    <property type="entry name" value="PROKAR_LIPOPROTEIN"/>
    <property type="match status" value="1"/>
</dbReference>
<dbReference type="Proteomes" id="UP000238274">
    <property type="component" value="Unassembled WGS sequence"/>
</dbReference>
<reference evidence="3" key="2">
    <citation type="journal article" date="2018" name="BMC Genomics">
        <title>Genomic insights into host adaptation between the wheat stripe rust pathogen (Puccinia striiformis f. sp. tritici) and the barley stripe rust pathogen (Puccinia striiformis f. sp. hordei).</title>
        <authorList>
            <person name="Xia C."/>
            <person name="Wang M."/>
            <person name="Yin C."/>
            <person name="Cornejo O.E."/>
            <person name="Hulbert S.H."/>
            <person name="Chen X."/>
        </authorList>
    </citation>
    <scope>NUCLEOTIDE SEQUENCE [LARGE SCALE GENOMIC DNA]</scope>
    <source>
        <strain evidence="3">93TX-2</strain>
    </source>
</reference>
<feature type="region of interest" description="Disordered" evidence="1">
    <location>
        <begin position="343"/>
        <end position="362"/>
    </location>
</feature>
<protein>
    <submittedName>
        <fullName evidence="2">Uncharacterized protein</fullName>
    </submittedName>
</protein>
<keyword evidence="3" id="KW-1185">Reference proteome</keyword>
<feature type="compositionally biased region" description="Basic residues" evidence="1">
    <location>
        <begin position="68"/>
        <end position="77"/>
    </location>
</feature>
<feature type="compositionally biased region" description="Basic residues" evidence="1">
    <location>
        <begin position="255"/>
        <end position="267"/>
    </location>
</feature>
<feature type="compositionally biased region" description="Basic and acidic residues" evidence="1">
    <location>
        <begin position="371"/>
        <end position="382"/>
    </location>
</feature>
<feature type="compositionally biased region" description="Low complexity" evidence="1">
    <location>
        <begin position="462"/>
        <end position="507"/>
    </location>
</feature>
<feature type="compositionally biased region" description="Basic and acidic residues" evidence="1">
    <location>
        <begin position="155"/>
        <end position="168"/>
    </location>
</feature>
<evidence type="ECO:0000313" key="3">
    <source>
        <dbReference type="Proteomes" id="UP000238274"/>
    </source>
</evidence>
<feature type="compositionally biased region" description="Low complexity" evidence="1">
    <location>
        <begin position="195"/>
        <end position="205"/>
    </location>
</feature>
<feature type="region of interest" description="Disordered" evidence="1">
    <location>
        <begin position="453"/>
        <end position="632"/>
    </location>
</feature>
<reference evidence="2 3" key="1">
    <citation type="submission" date="2017-12" db="EMBL/GenBank/DDBJ databases">
        <title>Gene loss provides genomic basis for host adaptation in cereal stripe rust fungi.</title>
        <authorList>
            <person name="Xia C."/>
        </authorList>
    </citation>
    <scope>NUCLEOTIDE SEQUENCE [LARGE SCALE GENOMIC DNA]</scope>
    <source>
        <strain evidence="2 3">93TX-2</strain>
    </source>
</reference>
<feature type="region of interest" description="Disordered" evidence="1">
    <location>
        <begin position="155"/>
        <end position="285"/>
    </location>
</feature>
<feature type="region of interest" description="Disordered" evidence="1">
    <location>
        <begin position="370"/>
        <end position="392"/>
    </location>
</feature>
<proteinExistence type="predicted"/>
<name>A0A2S4WD82_9BASI</name>
<feature type="compositionally biased region" description="Low complexity" evidence="1">
    <location>
        <begin position="18"/>
        <end position="37"/>
    </location>
</feature>
<feature type="compositionally biased region" description="Pro residues" evidence="1">
    <location>
        <begin position="206"/>
        <end position="218"/>
    </location>
</feature>
<dbReference type="InterPro" id="IPR016024">
    <property type="entry name" value="ARM-type_fold"/>
</dbReference>
<sequence length="632" mass="70433">MKRKTGTGSGFRFEIISSSSTSSSSSSGCSGSASGSSYYVRMRKRSINSPRHQGRKLAKLKNTATAQPKKKINKRSHSSNLLLIETSSSSIRLPNLYEPSLAINQIYYASEPAGLGGPPSTDFLPKDYNGEFTFRLEINQLSERLKALHLEMKAMRTPPVEKKDDSDHHRQHQKRSTTNPESDPLPEHRRRTRVESTSTTTDHGPSGPPPSEPPPPLPRTISKTKTPVSVGVVPPPPPINPTQQQQQQNNNGGIKKNKKKGKKRRSAHANANNIHHRDNYVPSRLPTTSYGTNRSNGILNSNDLLDGLADFIGDSGSGTTTAHRGIGSEDWNRFRLDFNQGNYTTQQQQQRGRRGGGGFIDPTIYVESSDDEHLEKKMTESKKQKKKKVKNERHCQLGKSPIARFFVEPDEWICSFCEYELWFGEPISLIKVIKNRKEVLKRRKRALDRAARSANGFLAAPNSNSTTNTTNTNKKTKATNLTQHNNNNNHNNVQQPQQQVNRPAQQAFKPSKPTPTPASNHKRADVDEDDLHHPSGLYTAAEDHPSGHIKSPPDKLGASQEGEEEGEEDEEEEEEEEEEEDDDDEEEDGEEEEDDEEEDDGDEEDDEEELVSSASSVPSSTSNSIHSSHSLT</sequence>
<feature type="compositionally biased region" description="Basic and acidic residues" evidence="1">
    <location>
        <begin position="522"/>
        <end position="533"/>
    </location>
</feature>
<feature type="compositionally biased region" description="Low complexity" evidence="1">
    <location>
        <begin position="241"/>
        <end position="254"/>
    </location>
</feature>
<dbReference type="VEuPathDB" id="FungiDB:PSTT_10017"/>
<dbReference type="OrthoDB" id="2507488at2759"/>
<feature type="compositionally biased region" description="Acidic residues" evidence="1">
    <location>
        <begin position="561"/>
        <end position="610"/>
    </location>
</feature>
<evidence type="ECO:0000313" key="2">
    <source>
        <dbReference type="EMBL" id="POW19724.1"/>
    </source>
</evidence>
<feature type="compositionally biased region" description="Low complexity" evidence="1">
    <location>
        <begin position="612"/>
        <end position="632"/>
    </location>
</feature>
<reference evidence="3" key="3">
    <citation type="journal article" date="2018" name="Mol. Plant Microbe Interact.">
        <title>Genome sequence resources for the wheat stripe rust pathogen (Puccinia striiformis f. sp. tritici) and the barley stripe rust pathogen (Puccinia striiformis f. sp. hordei).</title>
        <authorList>
            <person name="Xia C."/>
            <person name="Wang M."/>
            <person name="Yin C."/>
            <person name="Cornejo O.E."/>
            <person name="Hulbert S.H."/>
            <person name="Chen X."/>
        </authorList>
    </citation>
    <scope>NUCLEOTIDE SEQUENCE [LARGE SCALE GENOMIC DNA]</scope>
    <source>
        <strain evidence="3">93TX-2</strain>
    </source>
</reference>